<dbReference type="Proteomes" id="UP000196878">
    <property type="component" value="Unassembled WGS sequence"/>
</dbReference>
<feature type="domain" description="DUF6968" evidence="2">
    <location>
        <begin position="8"/>
        <end position="66"/>
    </location>
</feature>
<organism evidence="3 4">
    <name type="scientific">Haematobacter genomosp. 1</name>
    <dbReference type="NCBI Taxonomy" id="366618"/>
    <lineage>
        <taxon>Bacteria</taxon>
        <taxon>Pseudomonadati</taxon>
        <taxon>Pseudomonadota</taxon>
        <taxon>Alphaproteobacteria</taxon>
        <taxon>Rhodobacterales</taxon>
        <taxon>Paracoccaceae</taxon>
        <taxon>Haematobacter</taxon>
    </lineage>
</organism>
<protein>
    <recommendedName>
        <fullName evidence="2">DUF6968 domain-containing protein</fullName>
    </recommendedName>
</protein>
<evidence type="ECO:0000313" key="3">
    <source>
        <dbReference type="EMBL" id="OWJ74810.1"/>
    </source>
</evidence>
<dbReference type="EMBL" id="NIPW01000051">
    <property type="protein sequence ID" value="OWJ74810.1"/>
    <property type="molecule type" value="Genomic_DNA"/>
</dbReference>
<dbReference type="InterPro" id="IPR054241">
    <property type="entry name" value="DUF6968"/>
</dbReference>
<proteinExistence type="predicted"/>
<keyword evidence="1" id="KW-0472">Membrane</keyword>
<evidence type="ECO:0000313" key="4">
    <source>
        <dbReference type="Proteomes" id="UP000196878"/>
    </source>
</evidence>
<name>A0A212A6S9_9RHOB</name>
<accession>A0A212A6S9</accession>
<dbReference type="RefSeq" id="WP_088216820.1">
    <property type="nucleotide sequence ID" value="NZ_NIPW01000051.1"/>
</dbReference>
<dbReference type="Pfam" id="PF22302">
    <property type="entry name" value="DUF6968"/>
    <property type="match status" value="1"/>
</dbReference>
<evidence type="ECO:0000259" key="2">
    <source>
        <dbReference type="Pfam" id="PF22302"/>
    </source>
</evidence>
<sequence>MIETPFVERRFELDGVQLIVRFFTPSKAPGGEFQCRYAIGWLEREVRRYACGEDGLQALMLALRTLLRAMLIRPGGLLGVIRLILILRPLGALGRYTIRRHSHKPFQPA</sequence>
<keyword evidence="1" id="KW-0812">Transmembrane</keyword>
<keyword evidence="4" id="KW-1185">Reference proteome</keyword>
<gene>
    <name evidence="3" type="ORF">CDV49_18650</name>
</gene>
<comment type="caution">
    <text evidence="3">The sequence shown here is derived from an EMBL/GenBank/DDBJ whole genome shotgun (WGS) entry which is preliminary data.</text>
</comment>
<dbReference type="OrthoDB" id="7276171at2"/>
<keyword evidence="1" id="KW-1133">Transmembrane helix</keyword>
<feature type="transmembrane region" description="Helical" evidence="1">
    <location>
        <begin position="70"/>
        <end position="90"/>
    </location>
</feature>
<dbReference type="AlphaFoldDB" id="A0A212A6S9"/>
<reference evidence="3 4" key="1">
    <citation type="submission" date="2016-12" db="EMBL/GenBank/DDBJ databases">
        <title>Comparison of Traditional DNA-DNA Hybridization with In Silico Genomic Analysis.</title>
        <authorList>
            <person name="Nicholson A.C."/>
            <person name="Humrighouse B.W."/>
            <person name="Graziano J."/>
            <person name="Lasker B."/>
            <person name="Whitney A.M."/>
            <person name="Mcquiston J.R."/>
        </authorList>
    </citation>
    <scope>NUCLEOTIDE SEQUENCE [LARGE SCALE GENOMIC DNA]</scope>
    <source>
        <strain evidence="3 4">H2240</strain>
    </source>
</reference>
<evidence type="ECO:0000256" key="1">
    <source>
        <dbReference type="SAM" id="Phobius"/>
    </source>
</evidence>